<comment type="caution">
    <text evidence="4">The sequence shown here is derived from an EMBL/GenBank/DDBJ whole genome shotgun (WGS) entry which is preliminary data.</text>
</comment>
<dbReference type="SUPFAM" id="SSF51735">
    <property type="entry name" value="NAD(P)-binding Rossmann-fold domains"/>
    <property type="match status" value="1"/>
</dbReference>
<dbReference type="RefSeq" id="WP_138644536.1">
    <property type="nucleotide sequence ID" value="NZ_VCKW01000031.1"/>
</dbReference>
<dbReference type="AlphaFoldDB" id="A0A5C4JFX5"/>
<dbReference type="PANTHER" id="PTHR48106">
    <property type="entry name" value="QUINONE OXIDOREDUCTASE PIG3-RELATED"/>
    <property type="match status" value="1"/>
</dbReference>
<dbReference type="InterPro" id="IPR013154">
    <property type="entry name" value="ADH-like_N"/>
</dbReference>
<proteinExistence type="predicted"/>
<dbReference type="GO" id="GO:0070402">
    <property type="term" value="F:NADPH binding"/>
    <property type="evidence" value="ECO:0007669"/>
    <property type="project" value="TreeGrafter"/>
</dbReference>
<dbReference type="Pfam" id="PF13602">
    <property type="entry name" value="ADH_zinc_N_2"/>
    <property type="match status" value="1"/>
</dbReference>
<accession>A0A5C4JFX5</accession>
<dbReference type="Pfam" id="PF08240">
    <property type="entry name" value="ADH_N"/>
    <property type="match status" value="1"/>
</dbReference>
<reference evidence="4 5" key="1">
    <citation type="submission" date="2019-05" db="EMBL/GenBank/DDBJ databases">
        <title>Draft genome sequence of Actinomadura sp. 14C53.</title>
        <authorList>
            <person name="Saricaoglu S."/>
            <person name="Isik K."/>
        </authorList>
    </citation>
    <scope>NUCLEOTIDE SEQUENCE [LARGE SCALE GENOMIC DNA]</scope>
    <source>
        <strain evidence="4 5">14C53</strain>
    </source>
</reference>
<keyword evidence="2" id="KW-0560">Oxidoreductase</keyword>
<evidence type="ECO:0000256" key="1">
    <source>
        <dbReference type="ARBA" id="ARBA00022857"/>
    </source>
</evidence>
<dbReference type="Proteomes" id="UP000309174">
    <property type="component" value="Unassembled WGS sequence"/>
</dbReference>
<dbReference type="InterPro" id="IPR011032">
    <property type="entry name" value="GroES-like_sf"/>
</dbReference>
<evidence type="ECO:0000259" key="3">
    <source>
        <dbReference type="SMART" id="SM00829"/>
    </source>
</evidence>
<dbReference type="PANTHER" id="PTHR48106:SF13">
    <property type="entry name" value="QUINONE OXIDOREDUCTASE-RELATED"/>
    <property type="match status" value="1"/>
</dbReference>
<dbReference type="GO" id="GO:0005829">
    <property type="term" value="C:cytosol"/>
    <property type="evidence" value="ECO:0007669"/>
    <property type="project" value="TreeGrafter"/>
</dbReference>
<dbReference type="GO" id="GO:0003960">
    <property type="term" value="F:quinone reductase (NADPH) activity"/>
    <property type="evidence" value="ECO:0007669"/>
    <property type="project" value="InterPro"/>
</dbReference>
<evidence type="ECO:0000313" key="4">
    <source>
        <dbReference type="EMBL" id="TMR04316.1"/>
    </source>
</evidence>
<dbReference type="InterPro" id="IPR047618">
    <property type="entry name" value="QOR-like"/>
</dbReference>
<dbReference type="Gene3D" id="3.90.180.10">
    <property type="entry name" value="Medium-chain alcohol dehydrogenases, catalytic domain"/>
    <property type="match status" value="1"/>
</dbReference>
<evidence type="ECO:0000313" key="5">
    <source>
        <dbReference type="Proteomes" id="UP000309174"/>
    </source>
</evidence>
<protein>
    <submittedName>
        <fullName evidence="4">Quinone oxidoreductase</fullName>
    </submittedName>
</protein>
<dbReference type="InterPro" id="IPR020843">
    <property type="entry name" value="ER"/>
</dbReference>
<dbReference type="CDD" id="cd05286">
    <property type="entry name" value="QOR2"/>
    <property type="match status" value="1"/>
</dbReference>
<dbReference type="OrthoDB" id="9780520at2"/>
<feature type="domain" description="Enoyl reductase (ER)" evidence="3">
    <location>
        <begin position="10"/>
        <end position="317"/>
    </location>
</feature>
<sequence>MRAVVADKDGGPEVLQVRDVPVPEAGPGEVLVRVLAAGVNYIDVYHRTGLYPKDVSQGLGLEGAGEVVQTGHDVTAFSTGQLVGWIGGKASYAEYCLLAESELIPLPTGTDPELAAGVLLQGLTAHALATSVYPIGKDDPVLVHAAAGGVGQMLTQMACMRGGVVHATASSNSKAQAATDAGATFVYDYDDFLDGVRKNTERGVAAAYDGIGAATASRSLDALRPRGTLVVYGAAGGLPEPLDLQRLNAQGSLYVTRPTVMEYTSRPGERDARTGDLFDWIARGRLRVNIARRYSLDEAAQAHRDLESRSTIGKLLLIPHDSTR</sequence>
<evidence type="ECO:0000256" key="2">
    <source>
        <dbReference type="ARBA" id="ARBA00023002"/>
    </source>
</evidence>
<dbReference type="Gene3D" id="3.40.50.720">
    <property type="entry name" value="NAD(P)-binding Rossmann-like Domain"/>
    <property type="match status" value="1"/>
</dbReference>
<dbReference type="EMBL" id="VCKW01000031">
    <property type="protein sequence ID" value="TMR04316.1"/>
    <property type="molecule type" value="Genomic_DNA"/>
</dbReference>
<keyword evidence="5" id="KW-1185">Reference proteome</keyword>
<name>A0A5C4JFX5_9ACTN</name>
<gene>
    <name evidence="4" type="ORF">ETD83_08610</name>
</gene>
<dbReference type="GO" id="GO:0035925">
    <property type="term" value="F:mRNA 3'-UTR AU-rich region binding"/>
    <property type="evidence" value="ECO:0007669"/>
    <property type="project" value="TreeGrafter"/>
</dbReference>
<dbReference type="InterPro" id="IPR036291">
    <property type="entry name" value="NAD(P)-bd_dom_sf"/>
</dbReference>
<keyword evidence="1" id="KW-0521">NADP</keyword>
<organism evidence="4 5">
    <name type="scientific">Actinomadura soli</name>
    <dbReference type="NCBI Taxonomy" id="2508997"/>
    <lineage>
        <taxon>Bacteria</taxon>
        <taxon>Bacillati</taxon>
        <taxon>Actinomycetota</taxon>
        <taxon>Actinomycetes</taxon>
        <taxon>Streptosporangiales</taxon>
        <taxon>Thermomonosporaceae</taxon>
        <taxon>Actinomadura</taxon>
    </lineage>
</organism>
<dbReference type="SUPFAM" id="SSF50129">
    <property type="entry name" value="GroES-like"/>
    <property type="match status" value="1"/>
</dbReference>
<dbReference type="SMART" id="SM00829">
    <property type="entry name" value="PKS_ER"/>
    <property type="match status" value="1"/>
</dbReference>